<gene>
    <name evidence="1" type="ORF">PLANPX_5419</name>
</gene>
<name>A0A5K7XII2_9BACT</name>
<sequence>MIDLRCDAVCGLVSFIATLVRNYARPNAVVCVVNQRIEQREDEVSQMFSAEESSRLRAGKRSGSVGFASARLKCREFRHEAPAIEASRAVVGSSGRERRDS</sequence>
<proteinExistence type="predicted"/>
<dbReference type="EMBL" id="AP021861">
    <property type="protein sequence ID" value="BBO35807.1"/>
    <property type="molecule type" value="Genomic_DNA"/>
</dbReference>
<dbReference type="AlphaFoldDB" id="A0A5K7XII2"/>
<dbReference type="KEGG" id="lpav:PLANPX_5419"/>
<evidence type="ECO:0000313" key="2">
    <source>
        <dbReference type="Proteomes" id="UP000326837"/>
    </source>
</evidence>
<organism evidence="1 2">
    <name type="scientific">Lacipirellula parvula</name>
    <dbReference type="NCBI Taxonomy" id="2650471"/>
    <lineage>
        <taxon>Bacteria</taxon>
        <taxon>Pseudomonadati</taxon>
        <taxon>Planctomycetota</taxon>
        <taxon>Planctomycetia</taxon>
        <taxon>Pirellulales</taxon>
        <taxon>Lacipirellulaceae</taxon>
        <taxon>Lacipirellula</taxon>
    </lineage>
</organism>
<protein>
    <submittedName>
        <fullName evidence="1">Uncharacterized protein</fullName>
    </submittedName>
</protein>
<dbReference type="Proteomes" id="UP000326837">
    <property type="component" value="Chromosome"/>
</dbReference>
<keyword evidence="2" id="KW-1185">Reference proteome</keyword>
<accession>A0A5K7XII2</accession>
<evidence type="ECO:0000313" key="1">
    <source>
        <dbReference type="EMBL" id="BBO35807.1"/>
    </source>
</evidence>
<reference evidence="2" key="1">
    <citation type="submission" date="2019-10" db="EMBL/GenBank/DDBJ databases">
        <title>Lacipirellula parvula gen. nov., sp. nov., representing a lineage of planctomycetes widespread in freshwater anoxic habitats, and description of the family Lacipirellulaceae.</title>
        <authorList>
            <person name="Dedysh S.N."/>
            <person name="Kulichevskaya I.S."/>
            <person name="Beletsky A.V."/>
            <person name="Rakitin A.L."/>
            <person name="Mardanov A.V."/>
            <person name="Ivanova A.A."/>
            <person name="Saltykova V.X."/>
            <person name="Rijpstra W.I.C."/>
            <person name="Sinninghe Damste J.S."/>
            <person name="Ravin N.V."/>
        </authorList>
    </citation>
    <scope>NUCLEOTIDE SEQUENCE [LARGE SCALE GENOMIC DNA]</scope>
    <source>
        <strain evidence="2">PX69</strain>
    </source>
</reference>